<dbReference type="Gene3D" id="1.20.1050.10">
    <property type="match status" value="1"/>
</dbReference>
<keyword evidence="3" id="KW-1185">Reference proteome</keyword>
<dbReference type="Proteomes" id="UP000005744">
    <property type="component" value="Unassembled WGS sequence"/>
</dbReference>
<dbReference type="InterPro" id="IPR004045">
    <property type="entry name" value="Glutathione_S-Trfase_N"/>
</dbReference>
<dbReference type="InterPro" id="IPR036282">
    <property type="entry name" value="Glutathione-S-Trfase_C_sf"/>
</dbReference>
<dbReference type="GO" id="GO:0016034">
    <property type="term" value="F:maleylacetoacetate isomerase activity"/>
    <property type="evidence" value="ECO:0007669"/>
    <property type="project" value="TreeGrafter"/>
</dbReference>
<dbReference type="Pfam" id="PF13410">
    <property type="entry name" value="GST_C_2"/>
    <property type="match status" value="1"/>
</dbReference>
<dbReference type="CDD" id="cd03043">
    <property type="entry name" value="GST_N_1"/>
    <property type="match status" value="1"/>
</dbReference>
<dbReference type="GO" id="GO:0004364">
    <property type="term" value="F:glutathione transferase activity"/>
    <property type="evidence" value="ECO:0007669"/>
    <property type="project" value="TreeGrafter"/>
</dbReference>
<dbReference type="SFLD" id="SFLDS00019">
    <property type="entry name" value="Glutathione_Transferase_(cytos"/>
    <property type="match status" value="1"/>
</dbReference>
<gene>
    <name evidence="2" type="ORF">BegalDRAFT_0834</name>
</gene>
<evidence type="ECO:0000313" key="2">
    <source>
        <dbReference type="EMBL" id="EIJ41744.1"/>
    </source>
</evidence>
<evidence type="ECO:0000259" key="1">
    <source>
        <dbReference type="PROSITE" id="PS50404"/>
    </source>
</evidence>
<dbReference type="STRING" id="395493.BegalDRAFT_0834"/>
<dbReference type="OrthoDB" id="9799538at2"/>
<dbReference type="AlphaFoldDB" id="I3CDQ1"/>
<evidence type="ECO:0000313" key="3">
    <source>
        <dbReference type="Proteomes" id="UP000005744"/>
    </source>
</evidence>
<dbReference type="SUPFAM" id="SSF47616">
    <property type="entry name" value="GST C-terminal domain-like"/>
    <property type="match status" value="1"/>
</dbReference>
<dbReference type="Pfam" id="PF13409">
    <property type="entry name" value="GST_N_2"/>
    <property type="match status" value="1"/>
</dbReference>
<dbReference type="InterPro" id="IPR036249">
    <property type="entry name" value="Thioredoxin-like_sf"/>
</dbReference>
<dbReference type="HOGENOM" id="CLU_070658_0_0_6"/>
<protein>
    <submittedName>
        <fullName evidence="2">Glutathione S-transferase</fullName>
    </submittedName>
</protein>
<accession>I3CDQ1</accession>
<dbReference type="PROSITE" id="PS50404">
    <property type="entry name" value="GST_NTER"/>
    <property type="match status" value="1"/>
</dbReference>
<dbReference type="eggNOG" id="COG0625">
    <property type="taxonomic scope" value="Bacteria"/>
</dbReference>
<sequence length="214" mass="24412">MRLIIGNKKYSGWSLRAWLFARYFNIPFEEIRLPIYTSAFDEQIPTYSPAGKVPVLHDNDCIIWDSLAICEYLNEVHLAGKGLPSDIYARAQARAISAEMHSGFAELRKELPLNCAYDKGAVSINPLAKRDVQRICEIWRTYRTLYGQQGNFLFGDFSLADAMYAPVAIRFHIYEIPLATTERAYLNTLLALPAMQEWIQAGRAETDVLPSEER</sequence>
<name>I3CDQ1_9GAMM</name>
<dbReference type="Gene3D" id="3.40.30.10">
    <property type="entry name" value="Glutaredoxin"/>
    <property type="match status" value="1"/>
</dbReference>
<reference evidence="2 3" key="1">
    <citation type="submission" date="2011-11" db="EMBL/GenBank/DDBJ databases">
        <title>Improved High-Quality Draft sequence of Beggiatoa alba B18lD.</title>
        <authorList>
            <consortium name="US DOE Joint Genome Institute"/>
            <person name="Lucas S."/>
            <person name="Han J."/>
            <person name="Lapidus A."/>
            <person name="Cheng J.-F."/>
            <person name="Goodwin L."/>
            <person name="Pitluck S."/>
            <person name="Peters L."/>
            <person name="Mikhailova N."/>
            <person name="Held B."/>
            <person name="Detter J.C."/>
            <person name="Han C."/>
            <person name="Tapia R."/>
            <person name="Land M."/>
            <person name="Hauser L."/>
            <person name="Kyrpides N."/>
            <person name="Ivanova N."/>
            <person name="Pagani I."/>
            <person name="Samuel K."/>
            <person name="Teske A."/>
            <person name="Mueller J."/>
            <person name="Woyke T."/>
        </authorList>
    </citation>
    <scope>NUCLEOTIDE SEQUENCE [LARGE SCALE GENOMIC DNA]</scope>
    <source>
        <strain evidence="2 3">B18LD</strain>
    </source>
</reference>
<dbReference type="SUPFAM" id="SSF52833">
    <property type="entry name" value="Thioredoxin-like"/>
    <property type="match status" value="1"/>
</dbReference>
<dbReference type="EMBL" id="JH600070">
    <property type="protein sequence ID" value="EIJ41744.1"/>
    <property type="molecule type" value="Genomic_DNA"/>
</dbReference>
<dbReference type="InterPro" id="IPR040079">
    <property type="entry name" value="Glutathione_S-Trfase"/>
</dbReference>
<dbReference type="PANTHER" id="PTHR42673:SF4">
    <property type="entry name" value="MALEYLACETOACETATE ISOMERASE"/>
    <property type="match status" value="1"/>
</dbReference>
<dbReference type="RefSeq" id="WP_002683963.1">
    <property type="nucleotide sequence ID" value="NZ_JH600070.1"/>
</dbReference>
<dbReference type="GO" id="GO:0006749">
    <property type="term" value="P:glutathione metabolic process"/>
    <property type="evidence" value="ECO:0007669"/>
    <property type="project" value="TreeGrafter"/>
</dbReference>
<proteinExistence type="predicted"/>
<feature type="domain" description="GST N-terminal" evidence="1">
    <location>
        <begin position="1"/>
        <end position="81"/>
    </location>
</feature>
<organism evidence="2 3">
    <name type="scientific">Beggiatoa alba B18LD</name>
    <dbReference type="NCBI Taxonomy" id="395493"/>
    <lineage>
        <taxon>Bacteria</taxon>
        <taxon>Pseudomonadati</taxon>
        <taxon>Pseudomonadota</taxon>
        <taxon>Gammaproteobacteria</taxon>
        <taxon>Thiotrichales</taxon>
        <taxon>Thiotrichaceae</taxon>
        <taxon>Beggiatoa</taxon>
    </lineage>
</organism>
<dbReference type="GO" id="GO:0006559">
    <property type="term" value="P:L-phenylalanine catabolic process"/>
    <property type="evidence" value="ECO:0007669"/>
    <property type="project" value="TreeGrafter"/>
</dbReference>
<dbReference type="PANTHER" id="PTHR42673">
    <property type="entry name" value="MALEYLACETOACETATE ISOMERASE"/>
    <property type="match status" value="1"/>
</dbReference>
<dbReference type="CDD" id="cd03194">
    <property type="entry name" value="GST_C_3"/>
    <property type="match status" value="1"/>
</dbReference>
<keyword evidence="2" id="KW-0808">Transferase</keyword>